<keyword evidence="2" id="KW-1185">Reference proteome</keyword>
<gene>
    <name evidence="1" type="ORF">LSALG_LOCUS4704</name>
</gene>
<evidence type="ECO:0000313" key="1">
    <source>
        <dbReference type="EMBL" id="CAI9264037.1"/>
    </source>
</evidence>
<proteinExistence type="predicted"/>
<reference evidence="1" key="1">
    <citation type="submission" date="2023-04" db="EMBL/GenBank/DDBJ databases">
        <authorList>
            <person name="Vijverberg K."/>
            <person name="Xiong W."/>
            <person name="Schranz E."/>
        </authorList>
    </citation>
    <scope>NUCLEOTIDE SEQUENCE</scope>
</reference>
<evidence type="ECO:0000313" key="2">
    <source>
        <dbReference type="Proteomes" id="UP001177003"/>
    </source>
</evidence>
<dbReference type="AlphaFoldDB" id="A0AA35VJC4"/>
<organism evidence="1 2">
    <name type="scientific">Lactuca saligna</name>
    <name type="common">Willowleaf lettuce</name>
    <dbReference type="NCBI Taxonomy" id="75948"/>
    <lineage>
        <taxon>Eukaryota</taxon>
        <taxon>Viridiplantae</taxon>
        <taxon>Streptophyta</taxon>
        <taxon>Embryophyta</taxon>
        <taxon>Tracheophyta</taxon>
        <taxon>Spermatophyta</taxon>
        <taxon>Magnoliopsida</taxon>
        <taxon>eudicotyledons</taxon>
        <taxon>Gunneridae</taxon>
        <taxon>Pentapetalae</taxon>
        <taxon>asterids</taxon>
        <taxon>campanulids</taxon>
        <taxon>Asterales</taxon>
        <taxon>Asteraceae</taxon>
        <taxon>Cichorioideae</taxon>
        <taxon>Cichorieae</taxon>
        <taxon>Lactucinae</taxon>
        <taxon>Lactuca</taxon>
    </lineage>
</organism>
<accession>A0AA35VJC4</accession>
<sequence length="114" mass="12910">MLSDDSEDAFYIQNGDGSYYSGEDYDDSNYIVHGSNLKFGVDVDMSEFQSVVDVDEHGILNKQTENVGNDIVHEVLEVIQSDDYQYVGFYEYERSKKLNKMSMSTSCSHGGIHL</sequence>
<dbReference type="EMBL" id="OX465086">
    <property type="protein sequence ID" value="CAI9264037.1"/>
    <property type="molecule type" value="Genomic_DNA"/>
</dbReference>
<protein>
    <submittedName>
        <fullName evidence="1">Uncharacterized protein</fullName>
    </submittedName>
</protein>
<name>A0AA35VJC4_LACSI</name>
<dbReference type="Proteomes" id="UP001177003">
    <property type="component" value="Chromosome 0"/>
</dbReference>